<dbReference type="HOGENOM" id="CLU_1711902_0_0_9"/>
<dbReference type="Proteomes" id="UP000004828">
    <property type="component" value="Unassembled WGS sequence"/>
</dbReference>
<dbReference type="AlphaFoldDB" id="C7GG72"/>
<proteinExistence type="predicted"/>
<dbReference type="EMBL" id="ABYJ02000231">
    <property type="protein sequence ID" value="EEU99210.1"/>
    <property type="molecule type" value="Genomic_DNA"/>
</dbReference>
<dbReference type="SUPFAM" id="SSF69593">
    <property type="entry name" value="Glycerol-3-phosphate (1)-acyltransferase"/>
    <property type="match status" value="1"/>
</dbReference>
<dbReference type="GeneID" id="61434792"/>
<name>C7GG72_9FIRM</name>
<comment type="caution">
    <text evidence="1">The sequence shown here is derived from an EMBL/GenBank/DDBJ whole genome shotgun (WGS) entry which is preliminary data.</text>
</comment>
<evidence type="ECO:0000313" key="2">
    <source>
        <dbReference type="Proteomes" id="UP000004828"/>
    </source>
</evidence>
<dbReference type="RefSeq" id="WP_006859015.1">
    <property type="nucleotide sequence ID" value="NZ_GG692748.1"/>
</dbReference>
<reference evidence="1 2" key="1">
    <citation type="submission" date="2009-08" db="EMBL/GenBank/DDBJ databases">
        <authorList>
            <person name="Weinstock G."/>
            <person name="Sodergren E."/>
            <person name="Clifton S."/>
            <person name="Fulton L."/>
            <person name="Fulton B."/>
            <person name="Courtney L."/>
            <person name="Fronick C."/>
            <person name="Harrison M."/>
            <person name="Strong C."/>
            <person name="Farmer C."/>
            <person name="Delahaunty K."/>
            <person name="Markovic C."/>
            <person name="Hall O."/>
            <person name="Minx P."/>
            <person name="Tomlinson C."/>
            <person name="Mitreva M."/>
            <person name="Nelson J."/>
            <person name="Hou S."/>
            <person name="Wollam A."/>
            <person name="Pepin K.H."/>
            <person name="Johnson M."/>
            <person name="Bhonagiri V."/>
            <person name="Nash W.E."/>
            <person name="Warren W."/>
            <person name="Chinwalla A."/>
            <person name="Mardis E.R."/>
            <person name="Wilson R.K."/>
        </authorList>
    </citation>
    <scope>NUCLEOTIDE SEQUENCE [LARGE SCALE GENOMIC DNA]</scope>
    <source>
        <strain evidence="1 2">L1-82</strain>
    </source>
</reference>
<evidence type="ECO:0008006" key="3">
    <source>
        <dbReference type="Google" id="ProtNLM"/>
    </source>
</evidence>
<gene>
    <name evidence="1" type="ORF">ROSINTL182_08934</name>
</gene>
<sequence length="153" mass="17852">MIIYKILHPISLKISRKIHGKTLHILSEIPMERDGAIYMANHSCRWDVPVAVDLLKSHTYVLAGKQGTTRRKEGQEFGNFDRSFIVLAKKTNSVVCPITVLWTGCKRNKIVVNFGKAFYVEEMTEDEAMEKFMKIQREGLEENKRYMEKRDMR</sequence>
<protein>
    <recommendedName>
        <fullName evidence="3">Acyltransferase</fullName>
    </recommendedName>
</protein>
<accession>C7GG72</accession>
<organism evidence="1 2">
    <name type="scientific">Roseburia intestinalis L1-82</name>
    <dbReference type="NCBI Taxonomy" id="536231"/>
    <lineage>
        <taxon>Bacteria</taxon>
        <taxon>Bacillati</taxon>
        <taxon>Bacillota</taxon>
        <taxon>Clostridia</taxon>
        <taxon>Lachnospirales</taxon>
        <taxon>Lachnospiraceae</taxon>
        <taxon>Roseburia</taxon>
    </lineage>
</organism>
<evidence type="ECO:0000313" key="1">
    <source>
        <dbReference type="EMBL" id="EEU99210.1"/>
    </source>
</evidence>